<accession>A0A8H7DVN0</accession>
<dbReference type="RefSeq" id="XP_036634886.1">
    <property type="nucleotide sequence ID" value="XM_036773413.1"/>
</dbReference>
<proteinExistence type="inferred from homology"/>
<name>A0A8H7DVN0_PLEOS</name>
<dbReference type="Pfam" id="PF04900">
    <property type="entry name" value="Fcf1"/>
    <property type="match status" value="1"/>
</dbReference>
<keyword evidence="2" id="KW-0690">Ribosome biogenesis</keyword>
<dbReference type="Proteomes" id="UP000623687">
    <property type="component" value="Unassembled WGS sequence"/>
</dbReference>
<sequence length="292" mass="32459">MRHKRAKTYKRLMALYSMSFGFRQPYQVLIDSHMCKEAIDHKLDIMKQLGVVLQGSVKPMITQCCIHELYLQGKLQQPAVDLAKSFERRKCNHREAIPGDECLTSVIGDKNKHRYVVASQSQPLRAALRQVPGVPLIHINRIVMVLEPPSDATMDAKKAMEQQSVQPTLAPDIALVQSSSKQPQSEPPRRKQGPKAPNPLSMKKRKPAPTKPDPKRDLDGGALGKGKRRSTTNAGAVSGSDGEQHEGVENRKRPSDSIDNNEDGPDGRSSNGRKRKRRRKSAAVDTPDGRVE</sequence>
<dbReference type="PANTHER" id="PTHR12416">
    <property type="entry name" value="RRNA-PROCESSING PROTEIN UTP23 HOMOLOG"/>
    <property type="match status" value="1"/>
</dbReference>
<dbReference type="SUPFAM" id="SSF88723">
    <property type="entry name" value="PIN domain-like"/>
    <property type="match status" value="1"/>
</dbReference>
<comment type="similarity">
    <text evidence="6">Belongs to the UTP23/FCF1 family. UTP23 subfamily.</text>
</comment>
<dbReference type="GeneID" id="59373639"/>
<dbReference type="VEuPathDB" id="FungiDB:PC9H_003821"/>
<feature type="compositionally biased region" description="Basic and acidic residues" evidence="8">
    <location>
        <begin position="242"/>
        <end position="256"/>
    </location>
</feature>
<evidence type="ECO:0000256" key="7">
    <source>
        <dbReference type="ARBA" id="ARBA00076388"/>
    </source>
</evidence>
<evidence type="ECO:0000256" key="5">
    <source>
        <dbReference type="ARBA" id="ARBA00037300"/>
    </source>
</evidence>
<keyword evidence="3" id="KW-0698">rRNA processing</keyword>
<evidence type="ECO:0000256" key="8">
    <source>
        <dbReference type="SAM" id="MobiDB-lite"/>
    </source>
</evidence>
<dbReference type="FunFam" id="3.40.50.1010:FF:000006">
    <property type="entry name" value="rRNA-processing protein UTP23 homolog"/>
    <property type="match status" value="1"/>
</dbReference>
<protein>
    <recommendedName>
        <fullName evidence="7">U three protein 23</fullName>
    </recommendedName>
</protein>
<feature type="domain" description="UTP23 sensor motif region" evidence="9">
    <location>
        <begin position="189"/>
        <end position="206"/>
    </location>
</feature>
<dbReference type="InterPro" id="IPR006984">
    <property type="entry name" value="Fcf1/UTP23"/>
</dbReference>
<feature type="compositionally biased region" description="Basic residues" evidence="8">
    <location>
        <begin position="271"/>
        <end position="281"/>
    </location>
</feature>
<evidence type="ECO:0000256" key="2">
    <source>
        <dbReference type="ARBA" id="ARBA00022517"/>
    </source>
</evidence>
<dbReference type="InterPro" id="IPR057776">
    <property type="entry name" value="UTP23_sensor"/>
</dbReference>
<dbReference type="AlphaFoldDB" id="A0A8H7DVN0"/>
<dbReference type="CDD" id="cd09865">
    <property type="entry name" value="PIN_ScUtp23p-like"/>
    <property type="match status" value="1"/>
</dbReference>
<evidence type="ECO:0000256" key="3">
    <source>
        <dbReference type="ARBA" id="ARBA00022552"/>
    </source>
</evidence>
<evidence type="ECO:0000256" key="4">
    <source>
        <dbReference type="ARBA" id="ARBA00023242"/>
    </source>
</evidence>
<evidence type="ECO:0000313" key="10">
    <source>
        <dbReference type="EMBL" id="KAF7436987.1"/>
    </source>
</evidence>
<comment type="subcellular location">
    <subcellularLocation>
        <location evidence="1">Nucleus</location>
        <location evidence="1">Nucleolus</location>
    </subcellularLocation>
</comment>
<dbReference type="GO" id="GO:0032040">
    <property type="term" value="C:small-subunit processome"/>
    <property type="evidence" value="ECO:0007669"/>
    <property type="project" value="InterPro"/>
</dbReference>
<keyword evidence="11" id="KW-1185">Reference proteome</keyword>
<keyword evidence="4" id="KW-0539">Nucleus</keyword>
<dbReference type="GO" id="GO:0006364">
    <property type="term" value="P:rRNA processing"/>
    <property type="evidence" value="ECO:0007669"/>
    <property type="project" value="UniProtKB-KW"/>
</dbReference>
<gene>
    <name evidence="10" type="ORF">PC9H_003821</name>
</gene>
<organism evidence="10 11">
    <name type="scientific">Pleurotus ostreatus</name>
    <name type="common">Oyster mushroom</name>
    <name type="synonym">White-rot fungus</name>
    <dbReference type="NCBI Taxonomy" id="5322"/>
    <lineage>
        <taxon>Eukaryota</taxon>
        <taxon>Fungi</taxon>
        <taxon>Dikarya</taxon>
        <taxon>Basidiomycota</taxon>
        <taxon>Agaricomycotina</taxon>
        <taxon>Agaricomycetes</taxon>
        <taxon>Agaricomycetidae</taxon>
        <taxon>Agaricales</taxon>
        <taxon>Pleurotineae</taxon>
        <taxon>Pleurotaceae</taxon>
        <taxon>Pleurotus</taxon>
    </lineage>
</organism>
<dbReference type="Pfam" id="PF24779">
    <property type="entry name" value="UTP23_sensor"/>
    <property type="match status" value="1"/>
</dbReference>
<evidence type="ECO:0000256" key="6">
    <source>
        <dbReference type="ARBA" id="ARBA00038503"/>
    </source>
</evidence>
<evidence type="ECO:0000256" key="1">
    <source>
        <dbReference type="ARBA" id="ARBA00004604"/>
    </source>
</evidence>
<dbReference type="EMBL" id="JACETU010000002">
    <property type="protein sequence ID" value="KAF7436987.1"/>
    <property type="molecule type" value="Genomic_DNA"/>
</dbReference>
<evidence type="ECO:0000313" key="11">
    <source>
        <dbReference type="Proteomes" id="UP000623687"/>
    </source>
</evidence>
<evidence type="ECO:0000259" key="9">
    <source>
        <dbReference type="Pfam" id="PF24779"/>
    </source>
</evidence>
<dbReference type="InterPro" id="IPR029060">
    <property type="entry name" value="PIN-like_dom_sf"/>
</dbReference>
<feature type="region of interest" description="Disordered" evidence="8">
    <location>
        <begin position="177"/>
        <end position="292"/>
    </location>
</feature>
<comment type="caution">
    <text evidence="10">The sequence shown here is derived from an EMBL/GenBank/DDBJ whole genome shotgun (WGS) entry which is preliminary data.</text>
</comment>
<dbReference type="Gene3D" id="3.40.50.1010">
    <property type="entry name" value="5'-nuclease"/>
    <property type="match status" value="1"/>
</dbReference>
<comment type="function">
    <text evidence="5">Involved in rRNA-processing and ribosome biogenesis.</text>
</comment>
<dbReference type="OrthoDB" id="25675at2759"/>
<reference evidence="10" key="1">
    <citation type="submission" date="2019-07" db="EMBL/GenBank/DDBJ databases">
        <authorList>
            <person name="Palmer J.M."/>
        </authorList>
    </citation>
    <scope>NUCLEOTIDE SEQUENCE</scope>
    <source>
        <strain evidence="10">PC9</strain>
    </source>
</reference>